<evidence type="ECO:0000313" key="3">
    <source>
        <dbReference type="Proteomes" id="UP000235388"/>
    </source>
</evidence>
<organism evidence="2 4">
    <name type="scientific">Puccinia coronata f. sp. avenae</name>
    <dbReference type="NCBI Taxonomy" id="200324"/>
    <lineage>
        <taxon>Eukaryota</taxon>
        <taxon>Fungi</taxon>
        <taxon>Dikarya</taxon>
        <taxon>Basidiomycota</taxon>
        <taxon>Pucciniomycotina</taxon>
        <taxon>Pucciniomycetes</taxon>
        <taxon>Pucciniales</taxon>
        <taxon>Pucciniaceae</taxon>
        <taxon>Puccinia</taxon>
    </lineage>
</organism>
<keyword evidence="3" id="KW-1185">Reference proteome</keyword>
<dbReference type="Proteomes" id="UP000235388">
    <property type="component" value="Unassembled WGS sequence"/>
</dbReference>
<accession>A0A2N5VHF1</accession>
<evidence type="ECO:0000313" key="1">
    <source>
        <dbReference type="EMBL" id="PLW42128.1"/>
    </source>
</evidence>
<name>A0A2N5VHF1_9BASI</name>
<sequence length="149" mass="17023">MYGNRVERWRRNVAKLASPTQDASEALGDWRDASDRGVASKERVSSWIGKDSCRNERWMEDNRGKIVIRAHHELQTMFLFTCWPGTNCTTSVLIAEATSIGQPTNQIIFHLFSGKPLFWRNEHSSIACRRLRLEAARASPLKTLSLVCF</sequence>
<dbReference type="EMBL" id="PGCJ01000161">
    <property type="protein sequence ID" value="PLW42128.1"/>
    <property type="molecule type" value="Genomic_DNA"/>
</dbReference>
<dbReference type="Proteomes" id="UP000235392">
    <property type="component" value="Unassembled WGS sequence"/>
</dbReference>
<dbReference type="AlphaFoldDB" id="A0A2N5VHF1"/>
<dbReference type="EMBL" id="PGCI01000016">
    <property type="protein sequence ID" value="PLW49415.1"/>
    <property type="molecule type" value="Genomic_DNA"/>
</dbReference>
<proteinExistence type="predicted"/>
<protein>
    <submittedName>
        <fullName evidence="2">Uncharacterized protein</fullName>
    </submittedName>
</protein>
<gene>
    <name evidence="1" type="ORF">PCANC_10947</name>
    <name evidence="2" type="ORF">PCASD_01976</name>
</gene>
<evidence type="ECO:0000313" key="2">
    <source>
        <dbReference type="EMBL" id="PLW49415.1"/>
    </source>
</evidence>
<evidence type="ECO:0000313" key="4">
    <source>
        <dbReference type="Proteomes" id="UP000235392"/>
    </source>
</evidence>
<reference evidence="3 4" key="1">
    <citation type="submission" date="2017-11" db="EMBL/GenBank/DDBJ databases">
        <title>De novo assembly and phasing of dikaryotic genomes from two isolates of Puccinia coronata f. sp. avenae, the causal agent of oat crown rust.</title>
        <authorList>
            <person name="Miller M.E."/>
            <person name="Zhang Y."/>
            <person name="Omidvar V."/>
            <person name="Sperschneider J."/>
            <person name="Schwessinger B."/>
            <person name="Raley C."/>
            <person name="Palmer J.M."/>
            <person name="Garnica D."/>
            <person name="Upadhyaya N."/>
            <person name="Rathjen J."/>
            <person name="Taylor J.M."/>
            <person name="Park R.F."/>
            <person name="Dodds P.N."/>
            <person name="Hirsch C.D."/>
            <person name="Kianian S.F."/>
            <person name="Figueroa M."/>
        </authorList>
    </citation>
    <scope>NUCLEOTIDE SEQUENCE [LARGE SCALE GENOMIC DNA]</scope>
    <source>
        <strain evidence="1">12NC29</strain>
        <strain evidence="2">12SD80</strain>
    </source>
</reference>
<comment type="caution">
    <text evidence="2">The sequence shown here is derived from an EMBL/GenBank/DDBJ whole genome shotgun (WGS) entry which is preliminary data.</text>
</comment>